<dbReference type="Gene3D" id="3.40.50.720">
    <property type="entry name" value="NAD(P)-binding Rossmann-like Domain"/>
    <property type="match status" value="1"/>
</dbReference>
<reference evidence="1 2" key="1">
    <citation type="journal article" date="2015" name="Int. J. Syst. Evol. Microbiol.">
        <title>Tumebacillus algifaecis sp. nov., isolated from decomposing algal scum.</title>
        <authorList>
            <person name="Wu Y.F."/>
            <person name="Zhang B."/>
            <person name="Xing P."/>
            <person name="Wu Q.L."/>
            <person name="Liu S.J."/>
        </authorList>
    </citation>
    <scope>NUCLEOTIDE SEQUENCE [LARGE SCALE GENOMIC DNA]</scope>
    <source>
        <strain evidence="1 2">THMBR28</strain>
    </source>
</reference>
<accession>A0A223CY13</accession>
<dbReference type="PANTHER" id="PTHR13812:SF19">
    <property type="entry name" value="KETIMINE REDUCTASE MU-CRYSTALLIN"/>
    <property type="match status" value="1"/>
</dbReference>
<sequence length="322" mass="35463">MLYLNTKHIESLGINWGETIDVIEQAVVSLDQNDVAQPIKPYLRFRDPANRIIAMPAFIGGEVEMAGIKWIASFPKNIEQGIQRAHSMTILNDAATGKPVSAFNTALVSGIRTASVTGLLIKHFEKIRPLENVTVGILGFGPIGQLHLQMVTDQLGDRISKVLLCDINGVRTSFIPEAIKDRVEIVESWEEVYSASDVFITCTVSPNGYIAQKPKDGALLLNVSLRDFKPEILDYTSSIIVDEWEEVCREKTDIETMHLARGLQKEDTKSIADVVCRQAMAGFKAGDAIMFNPMGMAIFDIAIATYYYRAALANGAGVLLED</sequence>
<dbReference type="Proteomes" id="UP000214688">
    <property type="component" value="Chromosome"/>
</dbReference>
<name>A0A223CY13_9BACL</name>
<dbReference type="PANTHER" id="PTHR13812">
    <property type="entry name" value="KETIMINE REDUCTASE MU-CRYSTALLIN"/>
    <property type="match status" value="1"/>
</dbReference>
<keyword evidence="2" id="KW-1185">Reference proteome</keyword>
<dbReference type="Gene3D" id="3.30.1780.10">
    <property type="entry name" value="ornithine cyclodeaminase, domain 1"/>
    <property type="match status" value="1"/>
</dbReference>
<dbReference type="InterPro" id="IPR003462">
    <property type="entry name" value="ODC_Mu_crystall"/>
</dbReference>
<dbReference type="EMBL" id="CP022657">
    <property type="protein sequence ID" value="ASS74003.1"/>
    <property type="molecule type" value="Genomic_DNA"/>
</dbReference>
<proteinExistence type="predicted"/>
<dbReference type="InterPro" id="IPR023866">
    <property type="entry name" value="SbnB"/>
</dbReference>
<dbReference type="AlphaFoldDB" id="A0A223CY13"/>
<protein>
    <submittedName>
        <fullName evidence="1">2,3-diaminopropionate biosynthesis protein SbnB</fullName>
    </submittedName>
</protein>
<evidence type="ECO:0000313" key="2">
    <source>
        <dbReference type="Proteomes" id="UP000214688"/>
    </source>
</evidence>
<dbReference type="PIRSF" id="PIRSF001439">
    <property type="entry name" value="CryM"/>
    <property type="match status" value="1"/>
</dbReference>
<dbReference type="InterPro" id="IPR036291">
    <property type="entry name" value="NAD(P)-bd_dom_sf"/>
</dbReference>
<dbReference type="KEGG" id="tab:CIG75_02745"/>
<organism evidence="1 2">
    <name type="scientific">Tumebacillus algifaecis</name>
    <dbReference type="NCBI Taxonomy" id="1214604"/>
    <lineage>
        <taxon>Bacteria</taxon>
        <taxon>Bacillati</taxon>
        <taxon>Bacillota</taxon>
        <taxon>Bacilli</taxon>
        <taxon>Bacillales</taxon>
        <taxon>Alicyclobacillaceae</taxon>
        <taxon>Tumebacillus</taxon>
    </lineage>
</organism>
<dbReference type="NCBIfam" id="TIGR03944">
    <property type="entry name" value="dehyd_SbnB_fam"/>
    <property type="match status" value="1"/>
</dbReference>
<dbReference type="OrthoDB" id="9792005at2"/>
<dbReference type="Pfam" id="PF02423">
    <property type="entry name" value="OCD_Mu_crystall"/>
    <property type="match status" value="1"/>
</dbReference>
<dbReference type="GO" id="GO:0019290">
    <property type="term" value="P:siderophore biosynthetic process"/>
    <property type="evidence" value="ECO:0007669"/>
    <property type="project" value="InterPro"/>
</dbReference>
<evidence type="ECO:0000313" key="1">
    <source>
        <dbReference type="EMBL" id="ASS74003.1"/>
    </source>
</evidence>
<dbReference type="RefSeq" id="WP_094235262.1">
    <property type="nucleotide sequence ID" value="NZ_CP022657.1"/>
</dbReference>
<dbReference type="GO" id="GO:0016639">
    <property type="term" value="F:oxidoreductase activity, acting on the CH-NH2 group of donors, NAD or NADP as acceptor"/>
    <property type="evidence" value="ECO:0007669"/>
    <property type="project" value="InterPro"/>
</dbReference>
<dbReference type="InterPro" id="IPR023401">
    <property type="entry name" value="ODC_N"/>
</dbReference>
<dbReference type="GO" id="GO:0005737">
    <property type="term" value="C:cytoplasm"/>
    <property type="evidence" value="ECO:0007669"/>
    <property type="project" value="TreeGrafter"/>
</dbReference>
<gene>
    <name evidence="1" type="ORF">CIG75_02745</name>
</gene>
<dbReference type="SUPFAM" id="SSF51735">
    <property type="entry name" value="NAD(P)-binding Rossmann-fold domains"/>
    <property type="match status" value="1"/>
</dbReference>